<organism evidence="7 8">
    <name type="scientific">Effrenium voratum</name>
    <dbReference type="NCBI Taxonomy" id="2562239"/>
    <lineage>
        <taxon>Eukaryota</taxon>
        <taxon>Sar</taxon>
        <taxon>Alveolata</taxon>
        <taxon>Dinophyceae</taxon>
        <taxon>Suessiales</taxon>
        <taxon>Symbiodiniaceae</taxon>
        <taxon>Effrenium</taxon>
    </lineage>
</organism>
<dbReference type="PANTHER" id="PTHR11266:SF21">
    <property type="entry name" value="ACT DOMAIN-CONTAINING PROTEIN"/>
    <property type="match status" value="1"/>
</dbReference>
<accession>A0AA36MTR1</accession>
<dbReference type="EMBL" id="CAUJNA010000669">
    <property type="protein sequence ID" value="CAJ1379964.1"/>
    <property type="molecule type" value="Genomic_DNA"/>
</dbReference>
<dbReference type="InterPro" id="IPR007248">
    <property type="entry name" value="Mpv17_PMP22"/>
</dbReference>
<evidence type="ECO:0000313" key="8">
    <source>
        <dbReference type="Proteomes" id="UP001178507"/>
    </source>
</evidence>
<name>A0AA36MTR1_9DINO</name>
<comment type="caution">
    <text evidence="6">Lacks conserved residue(s) required for the propagation of feature annotation.</text>
</comment>
<comment type="similarity">
    <text evidence="2 6">Belongs to the peroxisomal membrane protein PXMP2/4 family.</text>
</comment>
<proteinExistence type="inferred from homology"/>
<keyword evidence="5 6" id="KW-0472">Membrane</keyword>
<evidence type="ECO:0000256" key="4">
    <source>
        <dbReference type="ARBA" id="ARBA00022989"/>
    </source>
</evidence>
<evidence type="ECO:0000313" key="7">
    <source>
        <dbReference type="EMBL" id="CAJ1379964.1"/>
    </source>
</evidence>
<keyword evidence="3 6" id="KW-0812">Transmembrane</keyword>
<comment type="caution">
    <text evidence="7">The sequence shown here is derived from an EMBL/GenBank/DDBJ whole genome shotgun (WGS) entry which is preliminary data.</text>
</comment>
<evidence type="ECO:0000256" key="3">
    <source>
        <dbReference type="ARBA" id="ARBA00022692"/>
    </source>
</evidence>
<evidence type="ECO:0000256" key="6">
    <source>
        <dbReference type="RuleBase" id="RU363053"/>
    </source>
</evidence>
<reference evidence="7" key="1">
    <citation type="submission" date="2023-08" db="EMBL/GenBank/DDBJ databases">
        <authorList>
            <person name="Chen Y."/>
            <person name="Shah S."/>
            <person name="Dougan E. K."/>
            <person name="Thang M."/>
            <person name="Chan C."/>
        </authorList>
    </citation>
    <scope>NUCLEOTIDE SEQUENCE</scope>
</reference>
<sequence length="162" mass="18624">MDPDAFVHSLCRPVRRSLASPSRRVERRYEGLWGAIVTFPKRQPFATNVIVATIKTSAADLIVQKAEGRERIDWQRNGAFTAFGFAYLGMIQWFIYVTLFSRLCPNAIRFANLPWAEKLKCRAGQIDLVKQTALDNFVHYTFVYFPVFYIIKELAAPCTHCL</sequence>
<evidence type="ECO:0000256" key="2">
    <source>
        <dbReference type="ARBA" id="ARBA00006824"/>
    </source>
</evidence>
<evidence type="ECO:0000256" key="1">
    <source>
        <dbReference type="ARBA" id="ARBA00004141"/>
    </source>
</evidence>
<evidence type="ECO:0000256" key="5">
    <source>
        <dbReference type="ARBA" id="ARBA00023136"/>
    </source>
</evidence>
<feature type="transmembrane region" description="Helical" evidence="6">
    <location>
        <begin position="79"/>
        <end position="99"/>
    </location>
</feature>
<protein>
    <submittedName>
        <fullName evidence="7">Uncharacterized protein</fullName>
    </submittedName>
</protein>
<keyword evidence="4 6" id="KW-1133">Transmembrane helix</keyword>
<dbReference type="GO" id="GO:0016020">
    <property type="term" value="C:membrane"/>
    <property type="evidence" value="ECO:0007669"/>
    <property type="project" value="UniProtKB-SubCell"/>
</dbReference>
<keyword evidence="8" id="KW-1185">Reference proteome</keyword>
<dbReference type="GO" id="GO:0005737">
    <property type="term" value="C:cytoplasm"/>
    <property type="evidence" value="ECO:0007669"/>
    <property type="project" value="TreeGrafter"/>
</dbReference>
<gene>
    <name evidence="7" type="ORF">EVOR1521_LOCUS8044</name>
</gene>
<dbReference type="Proteomes" id="UP001178507">
    <property type="component" value="Unassembled WGS sequence"/>
</dbReference>
<dbReference type="AlphaFoldDB" id="A0AA36MTR1"/>
<dbReference type="PANTHER" id="PTHR11266">
    <property type="entry name" value="PEROXISOMAL MEMBRANE PROTEIN 2, PXMP2 MPV17"/>
    <property type="match status" value="1"/>
</dbReference>
<comment type="subcellular location">
    <subcellularLocation>
        <location evidence="1">Membrane</location>
        <topology evidence="1">Multi-pass membrane protein</topology>
    </subcellularLocation>
</comment>